<protein>
    <submittedName>
        <fullName evidence="1">Uncharacterized protein</fullName>
    </submittedName>
</protein>
<dbReference type="EMBL" id="MORL01000002">
    <property type="protein sequence ID" value="OIN60033.1"/>
    <property type="molecule type" value="Genomic_DNA"/>
</dbReference>
<accession>A0A1S2VMP2</accession>
<organism evidence="1 2">
    <name type="scientific">Arsenicibacter rosenii</name>
    <dbReference type="NCBI Taxonomy" id="1750698"/>
    <lineage>
        <taxon>Bacteria</taxon>
        <taxon>Pseudomonadati</taxon>
        <taxon>Bacteroidota</taxon>
        <taxon>Cytophagia</taxon>
        <taxon>Cytophagales</taxon>
        <taxon>Spirosomataceae</taxon>
        <taxon>Arsenicibacter</taxon>
    </lineage>
</organism>
<gene>
    <name evidence="1" type="ORF">BLX24_04050</name>
</gene>
<evidence type="ECO:0000313" key="2">
    <source>
        <dbReference type="Proteomes" id="UP000181790"/>
    </source>
</evidence>
<evidence type="ECO:0000313" key="1">
    <source>
        <dbReference type="EMBL" id="OIN60033.1"/>
    </source>
</evidence>
<keyword evidence="2" id="KW-1185">Reference proteome</keyword>
<sequence>MFFGKITLLREVRFAGQNTQISLKSKGLTESSQCLFLMDDGLYSGINQKSCNFASLLQAINKNKLIISSYACRQQ</sequence>
<proteinExistence type="predicted"/>
<name>A0A1S2VMP2_9BACT</name>
<comment type="caution">
    <text evidence="1">The sequence shown here is derived from an EMBL/GenBank/DDBJ whole genome shotgun (WGS) entry which is preliminary data.</text>
</comment>
<dbReference type="Proteomes" id="UP000181790">
    <property type="component" value="Unassembled WGS sequence"/>
</dbReference>
<reference evidence="1 2" key="1">
    <citation type="submission" date="2016-10" db="EMBL/GenBank/DDBJ databases">
        <title>Arsenicibacter rosenii gen. nov., sp. nov., an efficient arsenic-methylating bacterium isolated from an arsenic-contaminated paddy soil.</title>
        <authorList>
            <person name="Huang K."/>
        </authorList>
    </citation>
    <scope>NUCLEOTIDE SEQUENCE [LARGE SCALE GENOMIC DNA]</scope>
    <source>
        <strain evidence="1 2">SM-1</strain>
    </source>
</reference>
<dbReference type="AlphaFoldDB" id="A0A1S2VMP2"/>